<dbReference type="EMBL" id="CP104067">
    <property type="protein sequence ID" value="WAH41415.1"/>
    <property type="molecule type" value="Genomic_DNA"/>
</dbReference>
<dbReference type="InterPro" id="IPR036237">
    <property type="entry name" value="Xyl_isomerase-like_sf"/>
</dbReference>
<dbReference type="GO" id="GO:0016853">
    <property type="term" value="F:isomerase activity"/>
    <property type="evidence" value="ECO:0007669"/>
    <property type="project" value="UniProtKB-KW"/>
</dbReference>
<accession>A0ABY6ZET6</accession>
<proteinExistence type="predicted"/>
<dbReference type="Proteomes" id="UP001164761">
    <property type="component" value="Chromosome"/>
</dbReference>
<dbReference type="SUPFAM" id="SSF51658">
    <property type="entry name" value="Xylose isomerase-like"/>
    <property type="match status" value="1"/>
</dbReference>
<name>A0ABY6ZET6_9BACL</name>
<dbReference type="Gene3D" id="3.20.20.150">
    <property type="entry name" value="Divalent-metal-dependent TIM barrel enzymes"/>
    <property type="match status" value="1"/>
</dbReference>
<evidence type="ECO:0000313" key="1">
    <source>
        <dbReference type="EMBL" id="WAH41415.1"/>
    </source>
</evidence>
<evidence type="ECO:0000313" key="2">
    <source>
        <dbReference type="Proteomes" id="UP001164761"/>
    </source>
</evidence>
<keyword evidence="1" id="KW-0413">Isomerase</keyword>
<protein>
    <submittedName>
        <fullName evidence="1">Sugar phosphate isomerase/epimerase</fullName>
    </submittedName>
</protein>
<keyword evidence="2" id="KW-1185">Reference proteome</keyword>
<sequence>MQRINLKCSLAPEQIEDRLKYRPHVVELQLFEKDIYEPQRIGEAIQKLRDNGVKVFLHHPMKVSGKFLDILSCDPEVYDFYRSSCDLLDQICNSEDLFCVVHPHYEKCESGMADSSDTVRILERSHALKEAIQEVRSTTHDRFLWENAPKGIFSSVNRYWISHIIRPAQLPVCYDISHSFMSCRGDNLKLEQDLSEAFPFTHYYHVVDSAGTEVHDAMCLGAGGIDWSKLKPYILQRDFIFEIDLPDYNDCTPMVQSSAFFEAI</sequence>
<reference evidence="1" key="1">
    <citation type="submission" date="2022-08" db="EMBL/GenBank/DDBJ databases">
        <title>Alicyclobacillus fastidiosus DSM 17978, complete genome.</title>
        <authorList>
            <person name="Wang Q."/>
            <person name="Cai R."/>
            <person name="Wang Z."/>
        </authorList>
    </citation>
    <scope>NUCLEOTIDE SEQUENCE</scope>
    <source>
        <strain evidence="1">DSM 17978</strain>
    </source>
</reference>
<organism evidence="1 2">
    <name type="scientific">Alicyclobacillus fastidiosus</name>
    <dbReference type="NCBI Taxonomy" id="392011"/>
    <lineage>
        <taxon>Bacteria</taxon>
        <taxon>Bacillati</taxon>
        <taxon>Bacillota</taxon>
        <taxon>Bacilli</taxon>
        <taxon>Bacillales</taxon>
        <taxon>Alicyclobacillaceae</taxon>
        <taxon>Alicyclobacillus</taxon>
    </lineage>
</organism>
<dbReference type="RefSeq" id="WP_268005326.1">
    <property type="nucleotide sequence ID" value="NZ_CP104067.1"/>
</dbReference>
<gene>
    <name evidence="1" type="ORF">NZD89_24740</name>
</gene>